<keyword evidence="5 7" id="KW-0689">Ribosomal protein</keyword>
<dbReference type="PANTHER" id="PTHR11661">
    <property type="entry name" value="60S RIBOSOMAL PROTEIN L12"/>
    <property type="match status" value="1"/>
</dbReference>
<dbReference type="InterPro" id="IPR036769">
    <property type="entry name" value="Ribosomal_uL11_C_sf"/>
</dbReference>
<keyword evidence="3 7" id="KW-0699">rRNA-binding</keyword>
<gene>
    <name evidence="7" type="primary">rplK</name>
    <name evidence="13" type="ORF">AALO17_04290</name>
    <name evidence="14" type="ORF">BO223_06100</name>
</gene>
<evidence type="ECO:0000256" key="1">
    <source>
        <dbReference type="ARBA" id="ARBA00010537"/>
    </source>
</evidence>
<comment type="subunit">
    <text evidence="7">Part of the ribosomal stalk of the 50S ribosomal subunit. Interacts with L10 and the large rRNA to form the base of the stalk. L10 forms an elongated spine to which L12 dimers bind in a sequential fashion forming a multimeric L10(L12)X complex.</text>
</comment>
<dbReference type="AlphaFoldDB" id="A0A140DSD6"/>
<dbReference type="GO" id="GO:0022625">
    <property type="term" value="C:cytosolic large ribosomal subunit"/>
    <property type="evidence" value="ECO:0007669"/>
    <property type="project" value="TreeGrafter"/>
</dbReference>
<dbReference type="InterPro" id="IPR020783">
    <property type="entry name" value="Ribosomal_uL11_C"/>
</dbReference>
<evidence type="ECO:0000256" key="10">
    <source>
        <dbReference type="SAM" id="SignalP"/>
    </source>
</evidence>
<comment type="function">
    <text evidence="7 9">Forms part of the ribosomal stalk which helps the ribosome interact with GTP-bound translation factors.</text>
</comment>
<dbReference type="Pfam" id="PF03946">
    <property type="entry name" value="Ribosomal_L11_N"/>
    <property type="match status" value="1"/>
</dbReference>
<evidence type="ECO:0000313" key="13">
    <source>
        <dbReference type="EMBL" id="AMK53563.1"/>
    </source>
</evidence>
<dbReference type="Gene3D" id="1.10.10.250">
    <property type="entry name" value="Ribosomal protein L11, C-terminal domain"/>
    <property type="match status" value="1"/>
</dbReference>
<dbReference type="STRING" id="1702221.AALO17_04290"/>
<dbReference type="InterPro" id="IPR020785">
    <property type="entry name" value="Ribosomal_uL11_CS"/>
</dbReference>
<organism evidence="13 15">
    <name type="scientific">Faecalibaculum rodentium</name>
    <dbReference type="NCBI Taxonomy" id="1702221"/>
    <lineage>
        <taxon>Bacteria</taxon>
        <taxon>Bacillati</taxon>
        <taxon>Bacillota</taxon>
        <taxon>Erysipelotrichia</taxon>
        <taxon>Erysipelotrichales</taxon>
        <taxon>Erysipelotrichaceae</taxon>
        <taxon>Faecalibaculum</taxon>
    </lineage>
</organism>
<evidence type="ECO:0000313" key="14">
    <source>
        <dbReference type="EMBL" id="OLU45060.1"/>
    </source>
</evidence>
<sequence length="139" mass="14725">MAKKKVTKVCKLQFMAGGAKPGPALASAGINMPQFCNAFNDATKDRKGDVVPVIITAYEDKSFDFQLKTTPAANLLKKAAGISKASGDQKVTAGSITKDQLKEIAEYKMPDLNANDVEAAMKIIAGTAKNMGIKVEGME</sequence>
<dbReference type="Gene3D" id="3.30.1550.10">
    <property type="entry name" value="Ribosomal protein L11/L12, N-terminal domain"/>
    <property type="match status" value="1"/>
</dbReference>
<dbReference type="InterPro" id="IPR000911">
    <property type="entry name" value="Ribosomal_uL11"/>
</dbReference>
<dbReference type="SMART" id="SM00649">
    <property type="entry name" value="RL11"/>
    <property type="match status" value="1"/>
</dbReference>
<keyword evidence="2 7" id="KW-0488">Methylation</keyword>
<evidence type="ECO:0000256" key="9">
    <source>
        <dbReference type="RuleBase" id="RU003979"/>
    </source>
</evidence>
<evidence type="ECO:0000259" key="12">
    <source>
        <dbReference type="Pfam" id="PF03946"/>
    </source>
</evidence>
<keyword evidence="10" id="KW-0732">Signal</keyword>
<name>A0A140DSD6_9FIRM</name>
<dbReference type="InterPro" id="IPR020784">
    <property type="entry name" value="Ribosomal_uL11_N"/>
</dbReference>
<dbReference type="EMBL" id="CP011391">
    <property type="protein sequence ID" value="AMK53563.1"/>
    <property type="molecule type" value="Genomic_DNA"/>
</dbReference>
<feature type="domain" description="Large ribosomal subunit protein uL11 N-terminal" evidence="12">
    <location>
        <begin position="11"/>
        <end position="63"/>
    </location>
</feature>
<evidence type="ECO:0000256" key="6">
    <source>
        <dbReference type="ARBA" id="ARBA00023274"/>
    </source>
</evidence>
<dbReference type="RefSeq" id="WP_067554839.1">
    <property type="nucleotide sequence ID" value="NZ_CAJTBG010000005.1"/>
</dbReference>
<dbReference type="EMBL" id="MPJZ01000053">
    <property type="protein sequence ID" value="OLU45060.1"/>
    <property type="molecule type" value="Genomic_DNA"/>
</dbReference>
<evidence type="ECO:0000313" key="15">
    <source>
        <dbReference type="Proteomes" id="UP000069771"/>
    </source>
</evidence>
<dbReference type="GO" id="GO:0006412">
    <property type="term" value="P:translation"/>
    <property type="evidence" value="ECO:0007669"/>
    <property type="project" value="UniProtKB-UniRule"/>
</dbReference>
<evidence type="ECO:0000256" key="4">
    <source>
        <dbReference type="ARBA" id="ARBA00022884"/>
    </source>
</evidence>
<evidence type="ECO:0000313" key="16">
    <source>
        <dbReference type="Proteomes" id="UP000186758"/>
    </source>
</evidence>
<dbReference type="OrthoDB" id="9802408at2"/>
<dbReference type="KEGG" id="fro:AALO17_04290"/>
<feature type="domain" description="Large ribosomal subunit protein uL11 C-terminal" evidence="11">
    <location>
        <begin position="68"/>
        <end position="135"/>
    </location>
</feature>
<feature type="chain" id="PRO_5010448397" description="Large ribosomal subunit protein uL11" evidence="10">
    <location>
        <begin position="27"/>
        <end position="139"/>
    </location>
</feature>
<dbReference type="GeneID" id="78477282"/>
<dbReference type="SUPFAM" id="SSF46906">
    <property type="entry name" value="Ribosomal protein L11, C-terminal domain"/>
    <property type="match status" value="1"/>
</dbReference>
<evidence type="ECO:0000256" key="2">
    <source>
        <dbReference type="ARBA" id="ARBA00022481"/>
    </source>
</evidence>
<dbReference type="GO" id="GO:0003735">
    <property type="term" value="F:structural constituent of ribosome"/>
    <property type="evidence" value="ECO:0007669"/>
    <property type="project" value="InterPro"/>
</dbReference>
<dbReference type="InterPro" id="IPR036796">
    <property type="entry name" value="Ribosomal_uL11_N_sf"/>
</dbReference>
<accession>A0A140DSD6</accession>
<reference evidence="14 16" key="2">
    <citation type="submission" date="2016-11" db="EMBL/GenBank/DDBJ databases">
        <title>Description of two novel members of the family Erysipelotrichaceae: Ileibacterium lipovorans gen. nov., sp. nov. and Dubosiella newyorkensis, gen. nov., sp. nov.</title>
        <authorList>
            <person name="Cox L.M."/>
            <person name="Sohn J."/>
            <person name="Tyrrell K.L."/>
            <person name="Citron D.M."/>
            <person name="Lawson P.A."/>
            <person name="Patel N.B."/>
            <person name="Iizumi T."/>
            <person name="Perez-Perez G.I."/>
            <person name="Goldstein E.J."/>
            <person name="Blaser M.J."/>
        </authorList>
    </citation>
    <scope>NUCLEOTIDE SEQUENCE [LARGE SCALE GENOMIC DNA]</scope>
    <source>
        <strain evidence="14 16">NYU-BL-K8</strain>
    </source>
</reference>
<comment type="similarity">
    <text evidence="1 7 8">Belongs to the universal ribosomal protein uL11 family.</text>
</comment>
<keyword evidence="4 7" id="KW-0694">RNA-binding</keyword>
<dbReference type="FunFam" id="1.10.10.250:FF:000001">
    <property type="entry name" value="50S ribosomal protein L11"/>
    <property type="match status" value="1"/>
</dbReference>
<dbReference type="SUPFAM" id="SSF54747">
    <property type="entry name" value="Ribosomal L11/L12e N-terminal domain"/>
    <property type="match status" value="1"/>
</dbReference>
<evidence type="ECO:0000259" key="11">
    <source>
        <dbReference type="Pfam" id="PF00298"/>
    </source>
</evidence>
<comment type="PTM">
    <text evidence="7 9">One or more lysine residues are methylated.</text>
</comment>
<dbReference type="Proteomes" id="UP000069771">
    <property type="component" value="Chromosome"/>
</dbReference>
<dbReference type="CDD" id="cd00349">
    <property type="entry name" value="Ribosomal_L11"/>
    <property type="match status" value="1"/>
</dbReference>
<dbReference type="Proteomes" id="UP000186758">
    <property type="component" value="Unassembled WGS sequence"/>
</dbReference>
<dbReference type="GO" id="GO:0070180">
    <property type="term" value="F:large ribosomal subunit rRNA binding"/>
    <property type="evidence" value="ECO:0007669"/>
    <property type="project" value="UniProtKB-UniRule"/>
</dbReference>
<feature type="signal peptide" evidence="10">
    <location>
        <begin position="1"/>
        <end position="26"/>
    </location>
</feature>
<protein>
    <recommendedName>
        <fullName evidence="7">Large ribosomal subunit protein uL11</fullName>
    </recommendedName>
</protein>
<dbReference type="HAMAP" id="MF_00736">
    <property type="entry name" value="Ribosomal_uL11"/>
    <property type="match status" value="1"/>
</dbReference>
<dbReference type="PROSITE" id="PS00359">
    <property type="entry name" value="RIBOSOMAL_L11"/>
    <property type="match status" value="1"/>
</dbReference>
<evidence type="ECO:0000256" key="5">
    <source>
        <dbReference type="ARBA" id="ARBA00022980"/>
    </source>
</evidence>
<keyword evidence="6 7" id="KW-0687">Ribonucleoprotein</keyword>
<evidence type="ECO:0000256" key="3">
    <source>
        <dbReference type="ARBA" id="ARBA00022730"/>
    </source>
</evidence>
<proteinExistence type="inferred from homology"/>
<reference evidence="13 15" key="1">
    <citation type="journal article" date="2016" name="Gut Pathog.">
        <title>Whole genome sequencing of "Faecalibaculum rodentium" ALO17, isolated from C57BL/6J laboratory mouse feces.</title>
        <authorList>
            <person name="Lim S."/>
            <person name="Chang D.H."/>
            <person name="Ahn S."/>
            <person name="Kim B.C."/>
        </authorList>
    </citation>
    <scope>NUCLEOTIDE SEQUENCE [LARGE SCALE GENOMIC DNA]</scope>
    <source>
        <strain evidence="13 15">Alo17</strain>
    </source>
</reference>
<evidence type="ECO:0000256" key="7">
    <source>
        <dbReference type="HAMAP-Rule" id="MF_00736"/>
    </source>
</evidence>
<dbReference type="PATRIC" id="fig|1702221.3.peg.413"/>
<dbReference type="Pfam" id="PF00298">
    <property type="entry name" value="Ribosomal_L11"/>
    <property type="match status" value="1"/>
</dbReference>
<dbReference type="PANTHER" id="PTHR11661:SF1">
    <property type="entry name" value="LARGE RIBOSOMAL SUBUNIT PROTEIN UL11M"/>
    <property type="match status" value="1"/>
</dbReference>
<dbReference type="InterPro" id="IPR006519">
    <property type="entry name" value="Ribosomal_uL11_bac-typ"/>
</dbReference>
<evidence type="ECO:0000256" key="8">
    <source>
        <dbReference type="RuleBase" id="RU003978"/>
    </source>
</evidence>
<dbReference type="NCBIfam" id="TIGR01632">
    <property type="entry name" value="L11_bact"/>
    <property type="match status" value="1"/>
</dbReference>
<keyword evidence="15" id="KW-1185">Reference proteome</keyword>